<accession>A0A1F5EPL3</accession>
<dbReference type="InterPro" id="IPR036690">
    <property type="entry name" value="Fdx_antiC-bd_sf"/>
</dbReference>
<dbReference type="Pfam" id="PF03147">
    <property type="entry name" value="FDX-ACB"/>
    <property type="match status" value="1"/>
</dbReference>
<dbReference type="EMBL" id="MFAA01000011">
    <property type="protein sequence ID" value="OGD69315.1"/>
    <property type="molecule type" value="Genomic_DNA"/>
</dbReference>
<gene>
    <name evidence="2" type="ORF">A3E89_00200</name>
</gene>
<evidence type="ECO:0000313" key="2">
    <source>
        <dbReference type="EMBL" id="OGD69315.1"/>
    </source>
</evidence>
<dbReference type="AlphaFoldDB" id="A0A1F5EPL3"/>
<evidence type="ECO:0000313" key="3">
    <source>
        <dbReference type="Proteomes" id="UP000185891"/>
    </source>
</evidence>
<organism evidence="2 3">
    <name type="scientific">Candidatus Campbellbacteria bacterium RIFCSPHIGHO2_12_FULL_35_10</name>
    <dbReference type="NCBI Taxonomy" id="1797578"/>
    <lineage>
        <taxon>Bacteria</taxon>
        <taxon>Candidatus Campbelliibacteriota</taxon>
    </lineage>
</organism>
<reference evidence="2 3" key="1">
    <citation type="journal article" date="2016" name="Nat. Commun.">
        <title>Thousands of microbial genomes shed light on interconnected biogeochemical processes in an aquifer system.</title>
        <authorList>
            <person name="Anantharaman K."/>
            <person name="Brown C.T."/>
            <person name="Hug L.A."/>
            <person name="Sharon I."/>
            <person name="Castelle C.J."/>
            <person name="Probst A.J."/>
            <person name="Thomas B.C."/>
            <person name="Singh A."/>
            <person name="Wilkins M.J."/>
            <person name="Karaoz U."/>
            <person name="Brodie E.L."/>
            <person name="Williams K.H."/>
            <person name="Hubbard S.S."/>
            <person name="Banfield J.F."/>
        </authorList>
    </citation>
    <scope>NUCLEOTIDE SEQUENCE [LARGE SCALE GENOMIC DNA]</scope>
</reference>
<dbReference type="InterPro" id="IPR005121">
    <property type="entry name" value="Fdx_antiC-bd"/>
</dbReference>
<dbReference type="Gene3D" id="3.30.70.380">
    <property type="entry name" value="Ferrodoxin-fold anticodon-binding domain"/>
    <property type="match status" value="1"/>
</dbReference>
<feature type="domain" description="FDX-ACB" evidence="1">
    <location>
        <begin position="45"/>
        <end position="135"/>
    </location>
</feature>
<comment type="caution">
    <text evidence="2">The sequence shown here is derived from an EMBL/GenBank/DDBJ whole genome shotgun (WGS) entry which is preliminary data.</text>
</comment>
<sequence>MKLKEGEKILEINFDDVLEKLPQPETYGDVLKNTSDKNIKYKHISSYPFMLRDIAVWVPNEESTESVSGLIKDNGGELLVRTKLFDTYKPEGKNKTSYAFNLVFQSQEKTLTDDEINKIMNEITTQMQSKGWEVR</sequence>
<dbReference type="PROSITE" id="PS51447">
    <property type="entry name" value="FDX_ACB"/>
    <property type="match status" value="1"/>
</dbReference>
<evidence type="ECO:0000259" key="1">
    <source>
        <dbReference type="PROSITE" id="PS51447"/>
    </source>
</evidence>
<dbReference type="Proteomes" id="UP000185891">
    <property type="component" value="Unassembled WGS sequence"/>
</dbReference>
<dbReference type="SUPFAM" id="SSF54991">
    <property type="entry name" value="Anticodon-binding domain of PheRS"/>
    <property type="match status" value="1"/>
</dbReference>
<name>A0A1F5EPL3_9BACT</name>
<protein>
    <recommendedName>
        <fullName evidence="1">FDX-ACB domain-containing protein</fullName>
    </recommendedName>
</protein>
<proteinExistence type="predicted"/>
<dbReference type="SMART" id="SM00896">
    <property type="entry name" value="FDX-ACB"/>
    <property type="match status" value="1"/>
</dbReference>